<feature type="region of interest" description="Disordered" evidence="4">
    <location>
        <begin position="966"/>
        <end position="1002"/>
    </location>
</feature>
<feature type="region of interest" description="Disordered" evidence="4">
    <location>
        <begin position="855"/>
        <end position="892"/>
    </location>
</feature>
<dbReference type="Pfam" id="PF03958">
    <property type="entry name" value="Secretin_N"/>
    <property type="match status" value="1"/>
</dbReference>
<dbReference type="GO" id="GO:0016020">
    <property type="term" value="C:membrane"/>
    <property type="evidence" value="ECO:0007669"/>
    <property type="project" value="UniProtKB-SubCell"/>
</dbReference>
<evidence type="ECO:0000256" key="3">
    <source>
        <dbReference type="ARBA" id="ARBA00023136"/>
    </source>
</evidence>
<reference evidence="7 8" key="1">
    <citation type="submission" date="2019-02" db="EMBL/GenBank/DDBJ databases">
        <title>Deep-cultivation of Planctomycetes and their phenomic and genomic characterization uncovers novel biology.</title>
        <authorList>
            <person name="Wiegand S."/>
            <person name="Jogler M."/>
            <person name="Boedeker C."/>
            <person name="Pinto D."/>
            <person name="Vollmers J."/>
            <person name="Rivas-Marin E."/>
            <person name="Kohn T."/>
            <person name="Peeters S.H."/>
            <person name="Heuer A."/>
            <person name="Rast P."/>
            <person name="Oberbeckmann S."/>
            <person name="Bunk B."/>
            <person name="Jeske O."/>
            <person name="Meyerdierks A."/>
            <person name="Storesund J.E."/>
            <person name="Kallscheuer N."/>
            <person name="Luecker S."/>
            <person name="Lage O.M."/>
            <person name="Pohl T."/>
            <person name="Merkel B.J."/>
            <person name="Hornburger P."/>
            <person name="Mueller R.-W."/>
            <person name="Bruemmer F."/>
            <person name="Labrenz M."/>
            <person name="Spormann A.M."/>
            <person name="Op Den Camp H."/>
            <person name="Overmann J."/>
            <person name="Amann R."/>
            <person name="Jetten M.S.M."/>
            <person name="Mascher T."/>
            <person name="Medema M.H."/>
            <person name="Devos D.P."/>
            <person name="Kaster A.-K."/>
            <person name="Ovreas L."/>
            <person name="Rohde M."/>
            <person name="Galperin M.Y."/>
            <person name="Jogler C."/>
        </authorList>
    </citation>
    <scope>NUCLEOTIDE SEQUENCE [LARGE SCALE GENOMIC DNA]</scope>
    <source>
        <strain evidence="7 8">Pla52n</strain>
    </source>
</reference>
<feature type="compositionally biased region" description="Basic and acidic residues" evidence="4">
    <location>
        <begin position="46"/>
        <end position="55"/>
    </location>
</feature>
<feature type="compositionally biased region" description="Basic and acidic residues" evidence="4">
    <location>
        <begin position="340"/>
        <end position="355"/>
    </location>
</feature>
<dbReference type="RefSeq" id="WP_146521179.1">
    <property type="nucleotide sequence ID" value="NZ_CP151726.1"/>
</dbReference>
<dbReference type="GO" id="GO:0015627">
    <property type="term" value="C:type II protein secretion system complex"/>
    <property type="evidence" value="ECO:0007669"/>
    <property type="project" value="TreeGrafter"/>
</dbReference>
<feature type="compositionally biased region" description="Polar residues" evidence="4">
    <location>
        <begin position="83"/>
        <end position="92"/>
    </location>
</feature>
<keyword evidence="3" id="KW-0472">Membrane</keyword>
<feature type="compositionally biased region" description="Low complexity" evidence="4">
    <location>
        <begin position="56"/>
        <end position="72"/>
    </location>
</feature>
<keyword evidence="8" id="KW-1185">Reference proteome</keyword>
<name>A0A5C6AU45_9BACT</name>
<dbReference type="OrthoDB" id="221929at2"/>
<feature type="domain" description="NolW-like" evidence="6">
    <location>
        <begin position="483"/>
        <end position="543"/>
    </location>
</feature>
<feature type="region of interest" description="Disordered" evidence="4">
    <location>
        <begin position="579"/>
        <end position="685"/>
    </location>
</feature>
<feature type="signal peptide" evidence="5">
    <location>
        <begin position="1"/>
        <end position="30"/>
    </location>
</feature>
<evidence type="ECO:0000313" key="8">
    <source>
        <dbReference type="Proteomes" id="UP000320176"/>
    </source>
</evidence>
<evidence type="ECO:0000256" key="5">
    <source>
        <dbReference type="SAM" id="SignalP"/>
    </source>
</evidence>
<dbReference type="Gene3D" id="3.30.1370.120">
    <property type="match status" value="4"/>
</dbReference>
<evidence type="ECO:0000256" key="4">
    <source>
        <dbReference type="SAM" id="MobiDB-lite"/>
    </source>
</evidence>
<accession>A0A5C6AU45</accession>
<evidence type="ECO:0000256" key="2">
    <source>
        <dbReference type="ARBA" id="ARBA00022729"/>
    </source>
</evidence>
<dbReference type="InterPro" id="IPR050810">
    <property type="entry name" value="Bact_Secretion_Sys_Channel"/>
</dbReference>
<dbReference type="PANTHER" id="PTHR30332">
    <property type="entry name" value="PROBABLE GENERAL SECRETION PATHWAY PROTEIN D"/>
    <property type="match status" value="1"/>
</dbReference>
<keyword evidence="2 5" id="KW-0732">Signal</keyword>
<dbReference type="PANTHER" id="PTHR30332:SF24">
    <property type="entry name" value="SECRETIN GSPD-RELATED"/>
    <property type="match status" value="1"/>
</dbReference>
<feature type="chain" id="PRO_5022704599" evidence="5">
    <location>
        <begin position="31"/>
        <end position="1002"/>
    </location>
</feature>
<evidence type="ECO:0000259" key="6">
    <source>
        <dbReference type="Pfam" id="PF03958"/>
    </source>
</evidence>
<feature type="region of interest" description="Disordered" evidence="4">
    <location>
        <begin position="35"/>
        <end position="109"/>
    </location>
</feature>
<feature type="region of interest" description="Disordered" evidence="4">
    <location>
        <begin position="340"/>
        <end position="360"/>
    </location>
</feature>
<protein>
    <submittedName>
        <fullName evidence="7">Bacterial type II/III secretion system short domain protein</fullName>
    </submittedName>
</protein>
<sequence precursor="true">MNESSDSTLGVLPRCCVRLFLFPLLAIALACGAGGDASGSDTVGDEQSRDTDRSISESPPDSISSETTSTTEKPSDVEEATEGQATEGQATEGQAKGSDLGQRDGPPSVEKAVTATENTVIELGERPGNVRFTFQDAPWADVLRQFAQWTGRTLDLTDTPPGYFSYFDNRYHTPSEAIDILNGYLLPRGFVLLQRDQFMVCISTENEALVGLIPLVTLDQMNDRGDNELMRVVFPLEDIPAEVAAEEVAGVLGTFGKATPLESSRSVLLQGFGARLRQAIEVLSRSRPAITDDRLDFRAYVIKHLPVADAEKQIRNLFGVSGPERAKNVSGARYEIERSNYYRDRGSRDSRDRENSPPPIPLLKKVAMNMQVSSLNSTNTLLVTATPEGLDLVEQVLEALDVPSGKTAQQLSRMNEPELRVYGMVSANEGEVAKTIDVLMPGVIVNEDSRQDTIHVFGTPDEHQEVERLIRTLDVTEGGSRMVEVIPLRNSNPAAMASFLKRMFENDDRDERPMVQAEIPSRSIVVRGTSNQIDQVRDALRQFGESGESQRLGERTSRVRRIEVGGHDAERIAETAKRIYSSSRSTRDSIRVVIPGEKSSDFPRREDLESAAQDSNSEKEAGSRSRLEKDNSSSVRNRTYEPAGADDGRQSTSSLMRAKLVSLTGEEEPTESTDTPIVNKADRNGTPSTVQIELIDGQLMIYSGDVQALGEVERTIRELVQQMPSRTRWTVFYLKVAEAQKASLQLTDLLNQPYYDYSGYDYMGTSGVSLAEQSTPPLRIIPDARTNALFVSGTDEQAERVEMFLEFIDATDVPGSFNSRQPHAIPVHYADVEDIEALIRNLYKDYLVDPVAERMRASRGSRRPDDRNDEASSDEQGSRPRATEGSQDSPGIRLTLAVDTTTRELLVACNDQLFQEIESVVRERDLAFRDAEPTIEFVPVTQSVSGNLVELLEGLSPNISAEEIVMTPRSSARTGGDDRGRESRQRDFDQNRSRDDLRQERD</sequence>
<dbReference type="EMBL" id="SJPN01000004">
    <property type="protein sequence ID" value="TWU02951.1"/>
    <property type="molecule type" value="Genomic_DNA"/>
</dbReference>
<dbReference type="InterPro" id="IPR005644">
    <property type="entry name" value="NolW-like"/>
</dbReference>
<dbReference type="Proteomes" id="UP000320176">
    <property type="component" value="Unassembled WGS sequence"/>
</dbReference>
<feature type="compositionally biased region" description="Basic and acidic residues" evidence="4">
    <location>
        <begin position="975"/>
        <end position="1002"/>
    </location>
</feature>
<feature type="compositionally biased region" description="Basic and acidic residues" evidence="4">
    <location>
        <begin position="855"/>
        <end position="882"/>
    </location>
</feature>
<comment type="subcellular location">
    <subcellularLocation>
        <location evidence="1">Membrane</location>
    </subcellularLocation>
</comment>
<comment type="caution">
    <text evidence="7">The sequence shown here is derived from an EMBL/GenBank/DDBJ whole genome shotgun (WGS) entry which is preliminary data.</text>
</comment>
<gene>
    <name evidence="7" type="ORF">Pla52n_40400</name>
</gene>
<dbReference type="InterPro" id="IPR038591">
    <property type="entry name" value="NolW-like_sf"/>
</dbReference>
<feature type="compositionally biased region" description="Basic and acidic residues" evidence="4">
    <location>
        <begin position="616"/>
        <end position="631"/>
    </location>
</feature>
<evidence type="ECO:0000256" key="1">
    <source>
        <dbReference type="ARBA" id="ARBA00004370"/>
    </source>
</evidence>
<proteinExistence type="predicted"/>
<dbReference type="AlphaFoldDB" id="A0A5C6AU45"/>
<dbReference type="GO" id="GO:0009306">
    <property type="term" value="P:protein secretion"/>
    <property type="evidence" value="ECO:0007669"/>
    <property type="project" value="TreeGrafter"/>
</dbReference>
<feature type="compositionally biased region" description="Basic and acidic residues" evidence="4">
    <location>
        <begin position="598"/>
        <end position="608"/>
    </location>
</feature>
<organism evidence="7 8">
    <name type="scientific">Stieleria varia</name>
    <dbReference type="NCBI Taxonomy" id="2528005"/>
    <lineage>
        <taxon>Bacteria</taxon>
        <taxon>Pseudomonadati</taxon>
        <taxon>Planctomycetota</taxon>
        <taxon>Planctomycetia</taxon>
        <taxon>Pirellulales</taxon>
        <taxon>Pirellulaceae</taxon>
        <taxon>Stieleria</taxon>
    </lineage>
</organism>
<evidence type="ECO:0000313" key="7">
    <source>
        <dbReference type="EMBL" id="TWU02951.1"/>
    </source>
</evidence>